<dbReference type="InterPro" id="IPR024962">
    <property type="entry name" value="YukD-like"/>
</dbReference>
<feature type="transmembrane region" description="Helical" evidence="8">
    <location>
        <begin position="429"/>
        <end position="447"/>
    </location>
</feature>
<comment type="similarity">
    <text evidence="2">Belongs to the EccD/Snm4 family.</text>
</comment>
<evidence type="ECO:0000256" key="3">
    <source>
        <dbReference type="ARBA" id="ARBA00022475"/>
    </source>
</evidence>
<evidence type="ECO:0000256" key="7">
    <source>
        <dbReference type="SAM" id="MobiDB-lite"/>
    </source>
</evidence>
<evidence type="ECO:0000313" key="11">
    <source>
        <dbReference type="Proteomes" id="UP000034150"/>
    </source>
</evidence>
<dbReference type="PIRSF" id="PIRSF017804">
    <property type="entry name" value="Secretion_EccD1"/>
    <property type="match status" value="1"/>
</dbReference>
<keyword evidence="5 8" id="KW-1133">Transmembrane helix</keyword>
<sequence>MSVVLPVESLPADPGRQPETTGTAVQAVPEQIRVAIHVGNYNVDTSLAAHAPLSIVMEGLVPFLAETLRNEGLNVDFTTTGVYTLAVEGGMPFARTLSLAEAGVLDGARLLLREVHSNEVFKPIIEDGSDALAEFNAVKFASFTADTARTLGLIAIVGGAALTAALTIAAWWSTPSSLWWAPPAGVLTLLAIIGAIVASRRSIRQVSYAAGIAAVPLAFALGWVAVPAYENTPGHWTAANVFAAAFATAAVSLIVLWLTGIGISVHTTVVTMAVIGAAAAGVRTYTGFDMRQIGTVAVVVGMILVAMAPGLALSLAGVKPPSLPVPGEDIDRTELDEAAMVVEVFDDGNDVRTVALSEDEDAQLERQSRVANKYLTGLFLAAVTTIVAGAIVATEPATHYFWGEVAVAILSILVLVLRGRSLPDRVHAVTFFVGAFVLLVGFTLTVITGTSTAVAEISVLGGVALVTVLAALAGMMLPGRIKSPIPLRRIEYLEFFANFAVAMLAFWIVGAFNFFRNLL</sequence>
<dbReference type="Gene3D" id="3.10.20.90">
    <property type="entry name" value="Phosphatidylinositol 3-kinase Catalytic Subunit, Chain A, domain 1"/>
    <property type="match status" value="1"/>
</dbReference>
<dbReference type="OrthoDB" id="4515685at2"/>
<feature type="domain" description="EccD-like transmembrane" evidence="9">
    <location>
        <begin position="155"/>
        <end position="518"/>
    </location>
</feature>
<dbReference type="NCBIfam" id="TIGR03920">
    <property type="entry name" value="T7SS_EccD"/>
    <property type="match status" value="1"/>
</dbReference>
<dbReference type="AlphaFoldDB" id="A0A0M2JXM6"/>
<name>A0A0M2JXM6_9MYCO</name>
<evidence type="ECO:0000256" key="1">
    <source>
        <dbReference type="ARBA" id="ARBA00004651"/>
    </source>
</evidence>
<organism evidence="10 11">
    <name type="scientific">Mycolicibacterium obuense</name>
    <dbReference type="NCBI Taxonomy" id="1807"/>
    <lineage>
        <taxon>Bacteria</taxon>
        <taxon>Bacillati</taxon>
        <taxon>Actinomycetota</taxon>
        <taxon>Actinomycetes</taxon>
        <taxon>Mycobacteriales</taxon>
        <taxon>Mycobacteriaceae</taxon>
        <taxon>Mycolicibacterium</taxon>
    </lineage>
</organism>
<feature type="region of interest" description="Disordered" evidence="7">
    <location>
        <begin position="1"/>
        <end position="22"/>
    </location>
</feature>
<evidence type="ECO:0000256" key="8">
    <source>
        <dbReference type="SAM" id="Phobius"/>
    </source>
</evidence>
<keyword evidence="4 8" id="KW-0812">Transmembrane</keyword>
<dbReference type="GO" id="GO:0005886">
    <property type="term" value="C:plasma membrane"/>
    <property type="evidence" value="ECO:0007669"/>
    <property type="project" value="UniProtKB-SubCell"/>
</dbReference>
<dbReference type="Pfam" id="PF08817">
    <property type="entry name" value="YukD"/>
    <property type="match status" value="1"/>
</dbReference>
<feature type="transmembrane region" description="Helical" evidence="8">
    <location>
        <begin position="374"/>
        <end position="393"/>
    </location>
</feature>
<accession>A0A0M2JXM6</accession>
<dbReference type="Proteomes" id="UP000034150">
    <property type="component" value="Unassembled WGS sequence"/>
</dbReference>
<evidence type="ECO:0000256" key="6">
    <source>
        <dbReference type="ARBA" id="ARBA00023136"/>
    </source>
</evidence>
<comment type="caution">
    <text evidence="10">The sequence shown here is derived from an EMBL/GenBank/DDBJ whole genome shotgun (WGS) entry which is preliminary data.</text>
</comment>
<protein>
    <recommendedName>
        <fullName evidence="9">EccD-like transmembrane domain-containing protein</fullName>
    </recommendedName>
</protein>
<keyword evidence="11" id="KW-1185">Reference proteome</keyword>
<comment type="subcellular location">
    <subcellularLocation>
        <location evidence="1">Cell membrane</location>
        <topology evidence="1">Multi-pass membrane protein</topology>
    </subcellularLocation>
</comment>
<feature type="transmembrane region" description="Helical" evidence="8">
    <location>
        <begin position="495"/>
        <end position="515"/>
    </location>
</feature>
<feature type="transmembrane region" description="Helical" evidence="8">
    <location>
        <begin position="399"/>
        <end position="417"/>
    </location>
</feature>
<feature type="transmembrane region" description="Helical" evidence="8">
    <location>
        <begin position="292"/>
        <end position="313"/>
    </location>
</feature>
<feature type="transmembrane region" description="Helical" evidence="8">
    <location>
        <begin position="178"/>
        <end position="199"/>
    </location>
</feature>
<dbReference type="InterPro" id="IPR006707">
    <property type="entry name" value="T7SS_EccD"/>
</dbReference>
<feature type="transmembrane region" description="Helical" evidence="8">
    <location>
        <begin position="206"/>
        <end position="226"/>
    </location>
</feature>
<evidence type="ECO:0000313" key="10">
    <source>
        <dbReference type="EMBL" id="KKE99353.1"/>
    </source>
</evidence>
<keyword evidence="6 8" id="KW-0472">Membrane</keyword>
<reference evidence="10 11" key="1">
    <citation type="journal article" date="2015" name="Genome Announc.">
        <title>Draft Genome Sequence of Mycobacterium obuense Strain UC1, Isolated from Patient Sputum.</title>
        <authorList>
            <person name="Greninger A.L."/>
            <person name="Cunningham G."/>
            <person name="Hsu E.D."/>
            <person name="Yu J.M."/>
            <person name="Chiu C.Y."/>
            <person name="Miller S."/>
        </authorList>
    </citation>
    <scope>NUCLEOTIDE SEQUENCE [LARGE SCALE GENOMIC DNA]</scope>
    <source>
        <strain evidence="10 11">UC1</strain>
    </source>
</reference>
<evidence type="ECO:0000256" key="2">
    <source>
        <dbReference type="ARBA" id="ARBA00006162"/>
    </source>
</evidence>
<dbReference type="Pfam" id="PF19053">
    <property type="entry name" value="EccD"/>
    <property type="match status" value="1"/>
</dbReference>
<dbReference type="EMBL" id="LAUZ02000103">
    <property type="protein sequence ID" value="KKE99353.1"/>
    <property type="molecule type" value="Genomic_DNA"/>
</dbReference>
<feature type="transmembrane region" description="Helical" evidence="8">
    <location>
        <begin position="151"/>
        <end position="172"/>
    </location>
</feature>
<feature type="transmembrane region" description="Helical" evidence="8">
    <location>
        <begin position="238"/>
        <end position="258"/>
    </location>
</feature>
<evidence type="ECO:0000256" key="4">
    <source>
        <dbReference type="ARBA" id="ARBA00022692"/>
    </source>
</evidence>
<keyword evidence="3" id="KW-1003">Cell membrane</keyword>
<evidence type="ECO:0000259" key="9">
    <source>
        <dbReference type="Pfam" id="PF19053"/>
    </source>
</evidence>
<dbReference type="PATRIC" id="fig|1807.13.peg.5423"/>
<feature type="transmembrane region" description="Helical" evidence="8">
    <location>
        <begin position="453"/>
        <end position="474"/>
    </location>
</feature>
<dbReference type="RefSeq" id="WP_046365662.1">
    <property type="nucleotide sequence ID" value="NZ_LAUZ02000103.1"/>
</dbReference>
<proteinExistence type="inferred from homology"/>
<dbReference type="InterPro" id="IPR044049">
    <property type="entry name" value="EccD_transm"/>
</dbReference>
<gene>
    <name evidence="10" type="ORF">WN67_24445</name>
</gene>
<evidence type="ECO:0000256" key="5">
    <source>
        <dbReference type="ARBA" id="ARBA00022989"/>
    </source>
</evidence>